<dbReference type="RefSeq" id="WP_345010782.1">
    <property type="nucleotide sequence ID" value="NZ_BAABFC010000007.1"/>
</dbReference>
<evidence type="ECO:0000256" key="1">
    <source>
        <dbReference type="SAM" id="Phobius"/>
    </source>
</evidence>
<dbReference type="Proteomes" id="UP001501321">
    <property type="component" value="Unassembled WGS sequence"/>
</dbReference>
<dbReference type="EMBL" id="BAABFC010000007">
    <property type="protein sequence ID" value="GAA4496105.1"/>
    <property type="molecule type" value="Genomic_DNA"/>
</dbReference>
<proteinExistence type="predicted"/>
<keyword evidence="1" id="KW-0472">Membrane</keyword>
<evidence type="ECO:0000313" key="2">
    <source>
        <dbReference type="EMBL" id="GAA4496105.1"/>
    </source>
</evidence>
<gene>
    <name evidence="2" type="ORF">GCM10023095_10560</name>
</gene>
<protein>
    <submittedName>
        <fullName evidence="2">Uncharacterized protein</fullName>
    </submittedName>
</protein>
<name>A0ABP8Q474_9GAMM</name>
<accession>A0ABP8Q474</accession>
<sequence length="155" mass="17941">MSSSLIDILDTSVKIGLGAIIAAITSITTLYLNRKHEIDKDSSIRQQRLHDEKKVKYVEFCALSQALLQKYMFENCTCQDEDYLSYLRCFNELQIISTDEIREAAYNTLSSVNQFITVRHSRDEREFMEQLKVDAGNKIALFQKIAQQEITESFK</sequence>
<keyword evidence="1" id="KW-0812">Transmembrane</keyword>
<feature type="transmembrane region" description="Helical" evidence="1">
    <location>
        <begin position="12"/>
        <end position="32"/>
    </location>
</feature>
<reference evidence="3" key="1">
    <citation type="journal article" date="2019" name="Int. J. Syst. Evol. Microbiol.">
        <title>The Global Catalogue of Microorganisms (GCM) 10K type strain sequencing project: providing services to taxonomists for standard genome sequencing and annotation.</title>
        <authorList>
            <consortium name="The Broad Institute Genomics Platform"/>
            <consortium name="The Broad Institute Genome Sequencing Center for Infectious Disease"/>
            <person name="Wu L."/>
            <person name="Ma J."/>
        </authorList>
    </citation>
    <scope>NUCLEOTIDE SEQUENCE [LARGE SCALE GENOMIC DNA]</scope>
    <source>
        <strain evidence="3">JCM 32226</strain>
    </source>
</reference>
<keyword evidence="3" id="KW-1185">Reference proteome</keyword>
<comment type="caution">
    <text evidence="2">The sequence shown here is derived from an EMBL/GenBank/DDBJ whole genome shotgun (WGS) entry which is preliminary data.</text>
</comment>
<organism evidence="2 3">
    <name type="scientific">Pseudaeromonas paramecii</name>
    <dbReference type="NCBI Taxonomy" id="2138166"/>
    <lineage>
        <taxon>Bacteria</taxon>
        <taxon>Pseudomonadati</taxon>
        <taxon>Pseudomonadota</taxon>
        <taxon>Gammaproteobacteria</taxon>
        <taxon>Aeromonadales</taxon>
        <taxon>Aeromonadaceae</taxon>
        <taxon>Pseudaeromonas</taxon>
    </lineage>
</organism>
<evidence type="ECO:0000313" key="3">
    <source>
        <dbReference type="Proteomes" id="UP001501321"/>
    </source>
</evidence>
<keyword evidence="1" id="KW-1133">Transmembrane helix</keyword>